<proteinExistence type="predicted"/>
<dbReference type="Gene3D" id="3.90.10.10">
    <property type="entry name" value="Cytochrome C3"/>
    <property type="match status" value="1"/>
</dbReference>
<dbReference type="GO" id="GO:0016491">
    <property type="term" value="F:oxidoreductase activity"/>
    <property type="evidence" value="ECO:0007669"/>
    <property type="project" value="TreeGrafter"/>
</dbReference>
<dbReference type="Pfam" id="PF09699">
    <property type="entry name" value="Paired_CXXCH_1"/>
    <property type="match status" value="1"/>
</dbReference>
<gene>
    <name evidence="3" type="ORF">COV72_02580</name>
</gene>
<dbReference type="PANTHER" id="PTHR35038:SF6">
    <property type="entry name" value="SURFACE LOCALIZED DECAHEME CYTOCHROME C LIPOPROTEIN"/>
    <property type="match status" value="1"/>
</dbReference>
<evidence type="ECO:0000259" key="2">
    <source>
        <dbReference type="Pfam" id="PF09699"/>
    </source>
</evidence>
<dbReference type="EMBL" id="PCWA01000035">
    <property type="protein sequence ID" value="PIQ89529.1"/>
    <property type="molecule type" value="Genomic_DNA"/>
</dbReference>
<comment type="caution">
    <text evidence="3">The sequence shown here is derived from an EMBL/GenBank/DDBJ whole genome shotgun (WGS) entry which is preliminary data.</text>
</comment>
<dbReference type="PANTHER" id="PTHR35038">
    <property type="entry name" value="DISSIMILATORY SULFITE REDUCTASE SIRA"/>
    <property type="match status" value="1"/>
</dbReference>
<feature type="domain" description="Doubled CXXCH motif" evidence="2">
    <location>
        <begin position="114"/>
        <end position="143"/>
    </location>
</feature>
<evidence type="ECO:0000313" key="4">
    <source>
        <dbReference type="Proteomes" id="UP000229641"/>
    </source>
</evidence>
<organism evidence="3 4">
    <name type="scientific">Candidatus Ghiorseimicrobium undicola</name>
    <dbReference type="NCBI Taxonomy" id="1974746"/>
    <lineage>
        <taxon>Bacteria</taxon>
        <taxon>Pseudomonadati</taxon>
        <taxon>Candidatus Omnitrophota</taxon>
        <taxon>Candidatus Ghiorseimicrobium</taxon>
    </lineage>
</organism>
<evidence type="ECO:0000313" key="3">
    <source>
        <dbReference type="EMBL" id="PIQ89529.1"/>
    </source>
</evidence>
<reference evidence="3 4" key="1">
    <citation type="submission" date="2017-09" db="EMBL/GenBank/DDBJ databases">
        <title>Depth-based differentiation of microbial function through sediment-hosted aquifers and enrichment of novel symbionts in the deep terrestrial subsurface.</title>
        <authorList>
            <person name="Probst A.J."/>
            <person name="Ladd B."/>
            <person name="Jarett J.K."/>
            <person name="Geller-Mcgrath D.E."/>
            <person name="Sieber C.M."/>
            <person name="Emerson J.B."/>
            <person name="Anantharaman K."/>
            <person name="Thomas B.C."/>
            <person name="Malmstrom R."/>
            <person name="Stieglmeier M."/>
            <person name="Klingl A."/>
            <person name="Woyke T."/>
            <person name="Ryan C.M."/>
            <person name="Banfield J.F."/>
        </authorList>
    </citation>
    <scope>NUCLEOTIDE SEQUENCE [LARGE SCALE GENOMIC DNA]</scope>
    <source>
        <strain evidence="3">CG11_big_fil_rev_8_21_14_0_20_42_13</strain>
    </source>
</reference>
<dbReference type="InterPro" id="IPR051829">
    <property type="entry name" value="Multiheme_Cytochr_ET"/>
</dbReference>
<protein>
    <recommendedName>
        <fullName evidence="2">Doubled CXXCH motif domain-containing protein</fullName>
    </recommendedName>
</protein>
<dbReference type="SUPFAM" id="SSF48695">
    <property type="entry name" value="Multiheme cytochromes"/>
    <property type="match status" value="1"/>
</dbReference>
<dbReference type="InterPro" id="IPR010177">
    <property type="entry name" value="Paired_CXXCH_1"/>
</dbReference>
<name>A0A2H0LYL9_9BACT</name>
<keyword evidence="1" id="KW-0732">Signal</keyword>
<dbReference type="InterPro" id="IPR036280">
    <property type="entry name" value="Multihaem_cyt_sf"/>
</dbReference>
<dbReference type="AlphaFoldDB" id="A0A2H0LYL9"/>
<accession>A0A2H0LYL9</accession>
<evidence type="ECO:0000256" key="1">
    <source>
        <dbReference type="ARBA" id="ARBA00022729"/>
    </source>
</evidence>
<sequence>MTRFSGKIIIFCLISLVAVISYSISQEILNSGEDCIKCHDPALGPQRNFVHPLIREHKCRACHIDYDAEEHIEGDKPQIDVCAGCHPEENLGRSHPIGSGITDPNTNDTMTCVSTCHRMHGTDFKQLVPFKNNMELCLSCHEDF</sequence>
<dbReference type="Proteomes" id="UP000229641">
    <property type="component" value="Unassembled WGS sequence"/>
</dbReference>